<dbReference type="Proteomes" id="UP001429100">
    <property type="component" value="Unassembled WGS sequence"/>
</dbReference>
<keyword evidence="3" id="KW-1185">Reference proteome</keyword>
<proteinExistence type="predicted"/>
<name>A0A0S4TBF5_CRYHO</name>
<dbReference type="VEuPathDB" id="CryptoDB:GY17_00002123"/>
<evidence type="ECO:0000313" key="1">
    <source>
        <dbReference type="EMBL" id="CUV04527.1"/>
    </source>
</evidence>
<dbReference type="EMBL" id="JTAI01000039">
    <property type="protein sequence ID" value="PPS95173.1"/>
    <property type="molecule type" value="Genomic_DNA"/>
</dbReference>
<dbReference type="VEuPathDB" id="CryptoDB:ChTU502y2012_418g0220"/>
<reference evidence="1" key="2">
    <citation type="submission" date="2015-08" db="EMBL/GenBank/DDBJ databases">
        <authorList>
            <person name="Babu N.S."/>
            <person name="Beckwith C.J."/>
            <person name="Beseler K.G."/>
            <person name="Brison A."/>
            <person name="Carone J.V."/>
            <person name="Caskin T.P."/>
            <person name="Diamond M."/>
            <person name="Durham M.E."/>
            <person name="Foxe J.M."/>
            <person name="Go M."/>
            <person name="Henderson B.A."/>
            <person name="Jones I.B."/>
            <person name="McGettigan J.A."/>
            <person name="Micheletti S.J."/>
            <person name="Nasrallah M.E."/>
            <person name="Ortiz D."/>
            <person name="Piller C.R."/>
            <person name="Privatt S.R."/>
            <person name="Schneider S.L."/>
            <person name="Sharp S."/>
            <person name="Smith T.C."/>
            <person name="Stanton J.D."/>
            <person name="Ullery H.E."/>
            <person name="Wilson R.J."/>
            <person name="Serrano M.G."/>
            <person name="Buck G."/>
            <person name="Lee V."/>
            <person name="Wang Y."/>
            <person name="Carvalho R."/>
            <person name="Voegtly L."/>
            <person name="Shi R."/>
            <person name="Duckworth R."/>
            <person name="Johnson A."/>
            <person name="Loviza R."/>
            <person name="Walstead R."/>
            <person name="Shah Z."/>
            <person name="Kiflezghi M."/>
            <person name="Wade K."/>
            <person name="Ball S.L."/>
            <person name="Bradley K.W."/>
            <person name="Asai D.J."/>
            <person name="Bowman C.A."/>
            <person name="Russell D.A."/>
            <person name="Pope W.H."/>
            <person name="Jacobs-Sera D."/>
            <person name="Hendrix R.W."/>
            <person name="Hatfull G.F."/>
        </authorList>
    </citation>
    <scope>NUCLEOTIDE SEQUENCE [LARGE SCALE GENOMIC DNA]</scope>
</reference>
<reference evidence="2 3" key="3">
    <citation type="submission" date="2017-10" db="EMBL/GenBank/DDBJ databases">
        <title>Consistent, comparative and evidence-based genome annotation and re-annotation for the closely-related species, Cryptosporidium parvum, C. hominis and C. tyzzeri.</title>
        <authorList>
            <person name="Baptista R.P."/>
            <person name="Li Y."/>
            <person name="Sateriale A."/>
            <person name="Striepen B."/>
            <person name="Kissinger J.C."/>
        </authorList>
    </citation>
    <scope>NUCLEOTIDE SEQUENCE [LARGE SCALE GENOMIC DNA]</scope>
    <source>
        <strain evidence="2">30976</strain>
    </source>
</reference>
<accession>A0A0S4TBF5</accession>
<protein>
    <submittedName>
        <fullName evidence="1">Uncharacterized protein</fullName>
    </submittedName>
</protein>
<reference evidence="2 3" key="1">
    <citation type="submission" date="2014-11" db="EMBL/GenBank/DDBJ databases">
        <title>Comparative genomic analysis of Cryptosporidium hominis reveals occurrence of genetic recombination in virulent subtypes.</title>
        <authorList>
            <person name="Guo Y."/>
            <person name="Tang K."/>
            <person name="Frace M."/>
            <person name="Li N."/>
            <person name="Roellig D.M."/>
            <person name="Sammons S."/>
            <person name="Knipe K."/>
            <person name="Rowe L."/>
            <person name="Feng Y."/>
            <person name="Xiao L."/>
        </authorList>
    </citation>
    <scope>NUCLEOTIDE SEQUENCE [LARGE SCALE GENOMIC DNA]</scope>
    <source>
        <strain evidence="2">30976</strain>
    </source>
</reference>
<sequence>MHEYDIELISLLQNNLKRGGFNEDKIPKKDVRFQYLKQSFPYKGVNSSINCALQDEITTNNQSYLLPLLASEYPNKLLSEYRSLDLELQKLRSSVQRSTLYNSTKLIKRNKQVVTEIRKKFIGFEKRANATINHFFSIVTQKSNSSQSILLQKLSQFRKLTILRNILKLIVELIELPKLIESFVSANMTDDALDTLEYFESTIKLLEASISYNKVWQNEENSFISTLIETTKHKMELVKDSLYLSIKSQLNFDQLSLLNTVEIVGHLRRLIILNSEITKPKNGFLEEICLYNKISSESDYLIMSSMLAKIFLKSRSEFIDIEYRNKSNMLSKLNCCASLKCAITLFNSPLPNVISTFNSLFSSECDFSWLSNSWMNYYMNWFVCFCKKSLTLVNNKHLENRNLALGNRSIKSFSQKSLSTRTIYVAQFDLNNVPITFSSCQDLYLQIYNVFSFSKPILLITISFLENYMVEYYRKMLEFCLSIFSFELREFDWSDEIQTNNMRVNQIRPLSILKNEFANILNEIKQCPLKSLEPFILDLTNEFLSLILIEIEDLRNFHISNSNPQIENWLAINIDKITSIYNTEIIPYILLSVSSIYSN</sequence>
<dbReference type="Proteomes" id="UP000199752">
    <property type="component" value="Chromosome 2"/>
</dbReference>
<evidence type="ECO:0000313" key="2">
    <source>
        <dbReference type="EMBL" id="PPS95173.1"/>
    </source>
</evidence>
<organism evidence="1">
    <name type="scientific">Cryptosporidium hominis</name>
    <dbReference type="NCBI Taxonomy" id="237895"/>
    <lineage>
        <taxon>Eukaryota</taxon>
        <taxon>Sar</taxon>
        <taxon>Alveolata</taxon>
        <taxon>Apicomplexa</taxon>
        <taxon>Conoidasida</taxon>
        <taxon>Coccidia</taxon>
        <taxon>Eucoccidiorida</taxon>
        <taxon>Eimeriorina</taxon>
        <taxon>Cryptosporidiidae</taxon>
        <taxon>Cryptosporidium</taxon>
    </lineage>
</organism>
<dbReference type="EMBL" id="LN877948">
    <property type="protein sequence ID" value="CUV04527.1"/>
    <property type="molecule type" value="Genomic_DNA"/>
</dbReference>
<dbReference type="VEuPathDB" id="CryptoDB:Chro.20187"/>
<gene>
    <name evidence="1" type="ORF">CHUDEA2_1720</name>
    <name evidence="2" type="ORF">GY17_00002123</name>
</gene>
<dbReference type="VEuPathDB" id="CryptoDB:CHUDEA2_1720"/>
<dbReference type="OrthoDB" id="1661054at2759"/>
<evidence type="ECO:0000313" key="3">
    <source>
        <dbReference type="Proteomes" id="UP001429100"/>
    </source>
</evidence>
<dbReference type="AlphaFoldDB" id="A0A0S4TBF5"/>